<dbReference type="Gene3D" id="1.20.1560.10">
    <property type="entry name" value="ABC transporter type 1, transmembrane domain"/>
    <property type="match status" value="1"/>
</dbReference>
<dbReference type="Gene3D" id="1.10.60.40">
    <property type="match status" value="1"/>
</dbReference>
<dbReference type="VEuPathDB" id="FungiDB:An07g07510"/>
<dbReference type="Pfam" id="PF00245">
    <property type="entry name" value="Alk_phosphatase"/>
    <property type="match status" value="1"/>
</dbReference>
<evidence type="ECO:0000256" key="15">
    <source>
        <dbReference type="ARBA" id="ARBA00023128"/>
    </source>
</evidence>
<keyword evidence="5" id="KW-0813">Transport</keyword>
<dbReference type="Pfam" id="PF00664">
    <property type="entry name" value="ABC_membrane"/>
    <property type="match status" value="1"/>
</dbReference>
<evidence type="ECO:0000256" key="14">
    <source>
        <dbReference type="ARBA" id="ARBA00022989"/>
    </source>
</evidence>
<dbReference type="InterPro" id="IPR039421">
    <property type="entry name" value="Type_1_exporter"/>
</dbReference>
<keyword evidence="14 24" id="KW-1133">Transmembrane helix</keyword>
<evidence type="ECO:0000256" key="9">
    <source>
        <dbReference type="ARBA" id="ARBA00022741"/>
    </source>
</evidence>
<dbReference type="GO" id="GO:0000041">
    <property type="term" value="P:transition metal ion transport"/>
    <property type="evidence" value="ECO:0007669"/>
    <property type="project" value="UniProtKB-ARBA"/>
</dbReference>
<feature type="transmembrane region" description="Helical" evidence="24">
    <location>
        <begin position="12"/>
        <end position="36"/>
    </location>
</feature>
<dbReference type="CDD" id="cd16012">
    <property type="entry name" value="ALP"/>
    <property type="match status" value="1"/>
</dbReference>
<dbReference type="FunFam" id="3.40.720.10:FF:000063">
    <property type="entry name" value="Alkaline phosphatase"/>
    <property type="match status" value="1"/>
</dbReference>
<feature type="domain" description="ABC transmembrane type-1" evidence="26">
    <location>
        <begin position="306"/>
        <end position="592"/>
    </location>
</feature>
<dbReference type="SMART" id="SM00382">
    <property type="entry name" value="AAA"/>
    <property type="match status" value="1"/>
</dbReference>
<dbReference type="SUPFAM" id="SSF90123">
    <property type="entry name" value="ABC transporter transmembrane region"/>
    <property type="match status" value="1"/>
</dbReference>
<feature type="binding site" evidence="20">
    <location>
        <position position="1507"/>
    </location>
    <ligand>
        <name>Zn(2+)</name>
        <dbReference type="ChEBI" id="CHEBI:29105"/>
        <label>2</label>
    </ligand>
</feature>
<evidence type="ECO:0000256" key="8">
    <source>
        <dbReference type="ARBA" id="ARBA00022723"/>
    </source>
</evidence>
<feature type="transmembrane region" description="Helical" evidence="24">
    <location>
        <begin position="149"/>
        <end position="169"/>
    </location>
</feature>
<dbReference type="Pfam" id="PF04430">
    <property type="entry name" value="DUF498"/>
    <property type="match status" value="1"/>
</dbReference>
<feature type="transmembrane region" description="Helical" evidence="24">
    <location>
        <begin position="539"/>
        <end position="557"/>
    </location>
</feature>
<comment type="cofactor">
    <cofactor evidence="20">
        <name>Zn(2+)</name>
        <dbReference type="ChEBI" id="CHEBI:29105"/>
    </cofactor>
    <text evidence="20">Binds 2 Zn(2+) ions.</text>
</comment>
<keyword evidence="7 24" id="KW-0812">Transmembrane</keyword>
<name>A0A124BWF4_ASPNG</name>
<feature type="binding site" evidence="20">
    <location>
        <position position="1498"/>
    </location>
    <ligand>
        <name>Mg(2+)</name>
        <dbReference type="ChEBI" id="CHEBI:18420"/>
    </ligand>
</feature>
<dbReference type="CDD" id="cd05125">
    <property type="entry name" value="Mth938_2P1-like"/>
    <property type="match status" value="1"/>
</dbReference>
<feature type="binding site" evidence="20">
    <location>
        <position position="1355"/>
    </location>
    <ligand>
        <name>Mg(2+)</name>
        <dbReference type="ChEBI" id="CHEBI:18420"/>
    </ligand>
</feature>
<dbReference type="FunFam" id="3.40.50.300:FF:000186">
    <property type="entry name" value="ATP-binding cassette sub-family B member 7, mitochondrial"/>
    <property type="match status" value="1"/>
</dbReference>
<dbReference type="InterPro" id="IPR003593">
    <property type="entry name" value="AAA+_ATPase"/>
</dbReference>
<dbReference type="PROSITE" id="PS50929">
    <property type="entry name" value="ABC_TM1F"/>
    <property type="match status" value="1"/>
</dbReference>
<keyword evidence="15" id="KW-0496">Mitochondrion</keyword>
<feature type="active site" description="Phosphoserine intermediate" evidence="19">
    <location>
        <position position="1304"/>
    </location>
</feature>
<sequence>MGYQHATRDMVAYLRIASPIILLLIFVASFIASSIVTARNANKNANAVHTGPGGRPLPKRSRSTMTVIRAPQKFSERTKLLFKWLSVGVLLTIAADGALNVAHVMIARSEHWWCGQSVVIYVVGSFFDYAIILVSLLDTNPSPTFAQFIPWLVAIPIELGILGTSLSIYSDVHREPVVGNPVGGRLRQGITPWELAEVVLNCVRVLFLMAMVMSYMFNTINFNSKRAHGHVNGVNETTGLLNGHHAENGNAYGSTNGHAQASKPADPWVRPTTVPSTSWWEYLSGYSLFFPYLWPSKSRRLQIVVVICFLLIVLQRIVNVLVPYQAGVITNMLSKQDGEFRVPWFNICLYILYRWLQGNQGLIGSLRSNLWIPVSQYSYMELSTAAFEHVHGLSLDFHLGKKTGEVLSALSKGSSINTFLEQVTFQVVPMLVDLCVAIVFFLVFLDAYYALVVTIVTFCYLYVTVRMAQWRAEIRREMVNKSRQEDAVKNDSMVSYETVKYFNAEDYEFGRYRNAVSDFQKAEYHVLFSLNLLNTSQNTVFMLGLLIACFIAAYQVSLGQRDVGQFVSLLTYMAQLQGPLNFFGTFYRSIQSAMINSERLLELFREQPTVVDRPSARPLPVCKGDIMFENVEFSYDTRKPALNGLTFRCEPGTTTALVGESGGGKSTVFRLLFRFYNATRGRIRVDGHDVESIKIDSLRKHIGVVPQDTVLFNETLMYNLKYANQDATDEEVYEACRAASIHDKIMSFPDGYNTKVGERGLRLSGGEKQRVAIARTILKNPRIILLDEATAALDTETEEHIQGALSSLSRGRTMLVIAHRLSTITTADRIVVLHEGRVAESGTHDQLLAMKGRYASMWRKQIRAQRAAAEAQVLQDRAQRLRSASTSGAADDSSSQSDEDRKPANKPGDDGRKGQETARDLAVLHHIERLTMHPPSPQLLRALRTSISPNCGASAICTQLASRSISPLARITSSPLTFHRYNSNDARPTRMIPRAHSAKPSSRDRGPPSKEDTQTDFGALNVLGNIPAPTTAIDATLDTGFHLDNGVKITGGNGVFLVGGEAFVWRPWQGAQAGKNSMVNQKGQFEVPEHAWGILDLVWPRPDMLIIGMGETVFPLSPETKRHINSLGVRVEVLDTRNAAAQFNLLATERGVSEIAAAMIPIEPLLAQRPSSDHSSIRNAEEEDALLTGIRTDRDRRRRWSFWKELGLFTWALIATVAVIVLSVVYQHESNRGPDRSKDPWTKPAGKRNLIFMVSDGMGPASLSMTRSYKQLTQGLPSDDVLVLDKHFVGTSRTRSSSSLVTDSAAGATAFSCGHKSYNGAISVLPDHSPCGTVLEAASLAGYKTGLVVTTRITDATPACFASHVNLRQYEDRIAEQEIGEHPLGRVVDLIMGGGRCHFLPNSTDGSCRGDDRDLVELAKEGGYHYMDDRAGFDSLNGGTEGKLPLLGLFAEKDIPFEIDRRSQNDVYPSLEEMARTALTILSQATADSEQGFFLMIEGSRIDHAGHGNDPAAQVNEVLAYDKAFAAVLEFLEQDSTPGVVVSTSDHETGGLSVARQLQPEYPDYKWLPGVLANASHSSEYVNKKLVNYLATETDEDKQHKFVRNLIENDLGITDVTDEEINAVLDPNYPYDPQYVFADIVSRRAQIGWSTHGHSGVDVNIYASGKLAFPLAGNHENTEVGDFLADFLDLDLKSTTKKLLSSDYWTMSSEDSPFGWLGDPLGQDVRTEGLDTYHGEFRKRGLSERGCSCGESH</sequence>
<dbReference type="PROSITE" id="PS00211">
    <property type="entry name" value="ABC_TRANSPORTER_1"/>
    <property type="match status" value="1"/>
</dbReference>
<reference evidence="28" key="1">
    <citation type="journal article" date="2016" name="Genome Announc.">
        <title>Draft genome sequence of Aspergillus niger strain An76.</title>
        <authorList>
            <person name="Gong W."/>
            <person name="Cheng Z."/>
            <person name="Zhang H."/>
            <person name="Liu L."/>
            <person name="Gao P."/>
            <person name="Wang L."/>
        </authorList>
    </citation>
    <scope>NUCLEOTIDE SEQUENCE [LARGE SCALE GENOMIC DNA]</scope>
    <source>
        <strain evidence="28">An76</strain>
    </source>
</reference>
<dbReference type="InterPro" id="IPR003439">
    <property type="entry name" value="ABC_transporter-like_ATP-bd"/>
</dbReference>
<evidence type="ECO:0000256" key="4">
    <source>
        <dbReference type="ARBA" id="ARBA00005984"/>
    </source>
</evidence>
<feature type="domain" description="ABC transporter" evidence="25">
    <location>
        <begin position="626"/>
        <end position="860"/>
    </location>
</feature>
<dbReference type="VEuPathDB" id="FungiDB:ATCC64974_48540"/>
<evidence type="ECO:0000256" key="3">
    <source>
        <dbReference type="ARBA" id="ARBA00004173"/>
    </source>
</evidence>
<comment type="subcellular location">
    <subcellularLocation>
        <location evidence="1">Membrane</location>
        <topology evidence="1">Multi-pass membrane protein</topology>
    </subcellularLocation>
    <subcellularLocation>
        <location evidence="2">Membrane</location>
        <topology evidence="2">Single-pass membrane protein</topology>
    </subcellularLocation>
    <subcellularLocation>
        <location evidence="3">Mitochondrion</location>
    </subcellularLocation>
</comment>
<dbReference type="InterPro" id="IPR036640">
    <property type="entry name" value="ABC1_TM_sf"/>
</dbReference>
<dbReference type="CDD" id="cd03253">
    <property type="entry name" value="ABCC_ATM1_transporter"/>
    <property type="match status" value="1"/>
</dbReference>
<evidence type="ECO:0000256" key="18">
    <source>
        <dbReference type="ARBA" id="ARBA00049984"/>
    </source>
</evidence>
<dbReference type="GO" id="GO:0140359">
    <property type="term" value="F:ABC-type transporter activity"/>
    <property type="evidence" value="ECO:0007669"/>
    <property type="project" value="InterPro"/>
</dbReference>
<feature type="binding site" evidence="20">
    <location>
        <position position="1357"/>
    </location>
    <ligand>
        <name>Mg(2+)</name>
        <dbReference type="ChEBI" id="CHEBI:18420"/>
    </ligand>
</feature>
<dbReference type="GO" id="GO:0005739">
    <property type="term" value="C:mitochondrion"/>
    <property type="evidence" value="ECO:0007669"/>
    <property type="project" value="UniProtKB-SubCell"/>
</dbReference>
<evidence type="ECO:0000256" key="6">
    <source>
        <dbReference type="ARBA" id="ARBA00022553"/>
    </source>
</evidence>
<dbReference type="FunFam" id="1.10.60.40:FF:000002">
    <property type="entry name" value="Alkaline phosphatase"/>
    <property type="match status" value="1"/>
</dbReference>
<feature type="binding site" evidence="20">
    <location>
        <position position="1256"/>
    </location>
    <ligand>
        <name>Mg(2+)</name>
        <dbReference type="ChEBI" id="CHEBI:18420"/>
    </ligand>
</feature>
<evidence type="ECO:0000256" key="1">
    <source>
        <dbReference type="ARBA" id="ARBA00004141"/>
    </source>
</evidence>
<dbReference type="GO" id="GO:0000324">
    <property type="term" value="C:fungal-type vacuole"/>
    <property type="evidence" value="ECO:0007669"/>
    <property type="project" value="UniProtKB-ARBA"/>
</dbReference>
<evidence type="ECO:0000256" key="23">
    <source>
        <dbReference type="SAM" id="MobiDB-lite"/>
    </source>
</evidence>
<comment type="similarity">
    <text evidence="18">Belongs to the NDUFAF3 family.</text>
</comment>
<evidence type="ECO:0000256" key="12">
    <source>
        <dbReference type="ARBA" id="ARBA00022840"/>
    </source>
</evidence>
<feature type="compositionally biased region" description="Low complexity" evidence="23">
    <location>
        <begin position="883"/>
        <end position="896"/>
    </location>
</feature>
<dbReference type="FunFam" id="3.40.1230.10:FF:000005">
    <property type="entry name" value="NADH dehydrogenase [ubiquinone]alpha subcomplex assembly factor"/>
    <property type="match status" value="1"/>
</dbReference>
<dbReference type="CDD" id="cd18583">
    <property type="entry name" value="ABC_6TM_HMT1"/>
    <property type="match status" value="1"/>
</dbReference>
<dbReference type="InterPro" id="IPR017871">
    <property type="entry name" value="ABC_transporter-like_CS"/>
</dbReference>
<dbReference type="InterPro" id="IPR007523">
    <property type="entry name" value="NDUFAF3/AAMDC"/>
</dbReference>
<evidence type="ECO:0000256" key="7">
    <source>
        <dbReference type="ARBA" id="ARBA00022692"/>
    </source>
</evidence>
<keyword evidence="10 22" id="KW-0378">Hydrolase</keyword>
<evidence type="ECO:0000256" key="13">
    <source>
        <dbReference type="ARBA" id="ARBA00022842"/>
    </source>
</evidence>
<dbReference type="PANTHER" id="PTHR24221:SF651">
    <property type="entry name" value="HEAVY METAL TOLERANCE PROTEIN"/>
    <property type="match status" value="1"/>
</dbReference>
<dbReference type="PROSITE" id="PS00123">
    <property type="entry name" value="ALKALINE_PHOSPHATASE"/>
    <property type="match status" value="1"/>
</dbReference>
<dbReference type="PROSITE" id="PS50893">
    <property type="entry name" value="ABC_TRANSPORTER_2"/>
    <property type="match status" value="1"/>
</dbReference>
<feature type="compositionally biased region" description="Basic and acidic residues" evidence="23">
    <location>
        <begin position="898"/>
        <end position="915"/>
    </location>
</feature>
<accession>A0A124BWF4</accession>
<dbReference type="InterPro" id="IPR034095">
    <property type="entry name" value="NDUF3"/>
</dbReference>
<keyword evidence="9" id="KW-0547">Nucleotide-binding</keyword>
<organism evidence="27 28">
    <name type="scientific">Aspergillus niger</name>
    <dbReference type="NCBI Taxonomy" id="5061"/>
    <lineage>
        <taxon>Eukaryota</taxon>
        <taxon>Fungi</taxon>
        <taxon>Dikarya</taxon>
        <taxon>Ascomycota</taxon>
        <taxon>Pezizomycotina</taxon>
        <taxon>Eurotiomycetes</taxon>
        <taxon>Eurotiomycetidae</taxon>
        <taxon>Eurotiales</taxon>
        <taxon>Aspergillaceae</taxon>
        <taxon>Aspergillus</taxon>
        <taxon>Aspergillus subgen. Circumdati</taxon>
    </lineage>
</organism>
<evidence type="ECO:0000256" key="21">
    <source>
        <dbReference type="RuleBase" id="RU003946"/>
    </source>
</evidence>
<dbReference type="InterPro" id="IPR027417">
    <property type="entry name" value="P-loop_NTPase"/>
</dbReference>
<dbReference type="GO" id="GO:0032981">
    <property type="term" value="P:mitochondrial respiratory chain complex I assembly"/>
    <property type="evidence" value="ECO:0007669"/>
    <property type="project" value="InterPro"/>
</dbReference>
<dbReference type="SMR" id="A0A124BWF4"/>
<dbReference type="EC" id="3.1.3.1" evidence="22"/>
<evidence type="ECO:0000256" key="22">
    <source>
        <dbReference type="RuleBase" id="RU003947"/>
    </source>
</evidence>
<protein>
    <recommendedName>
        <fullName evidence="22">Alkaline phosphatase</fullName>
        <ecNumber evidence="22">3.1.3.1</ecNumber>
    </recommendedName>
</protein>
<dbReference type="OrthoDB" id="6500128at2759"/>
<dbReference type="GO" id="GO:0005524">
    <property type="term" value="F:ATP binding"/>
    <property type="evidence" value="ECO:0007669"/>
    <property type="project" value="UniProtKB-KW"/>
</dbReference>
<proteinExistence type="inferred from homology"/>
<feature type="transmembrane region" description="Helical" evidence="24">
    <location>
        <begin position="198"/>
        <end position="217"/>
    </location>
</feature>
<dbReference type="InterPro" id="IPR018299">
    <property type="entry name" value="Alkaline_phosphatase_AS"/>
</dbReference>
<dbReference type="VEuPathDB" id="FungiDB:ASPNIDRAFT2_1184281"/>
<dbReference type="VEuPathDB" id="FungiDB:ATCC64974_48530"/>
<dbReference type="GO" id="GO:0016887">
    <property type="term" value="F:ATP hydrolysis activity"/>
    <property type="evidence" value="ECO:0007669"/>
    <property type="project" value="InterPro"/>
</dbReference>
<evidence type="ECO:0000259" key="26">
    <source>
        <dbReference type="PROSITE" id="PS50929"/>
    </source>
</evidence>
<evidence type="ECO:0000256" key="17">
    <source>
        <dbReference type="ARBA" id="ARBA00024363"/>
    </source>
</evidence>
<feature type="transmembrane region" description="Helical" evidence="24">
    <location>
        <begin position="301"/>
        <end position="318"/>
    </location>
</feature>
<feature type="compositionally biased region" description="Basic and acidic residues" evidence="23">
    <location>
        <begin position="1001"/>
        <end position="1013"/>
    </location>
</feature>
<evidence type="ECO:0000313" key="28">
    <source>
        <dbReference type="Proteomes" id="UP000068243"/>
    </source>
</evidence>
<dbReference type="InterPro" id="IPR011527">
    <property type="entry name" value="ABC1_TM_dom"/>
</dbReference>
<evidence type="ECO:0000259" key="25">
    <source>
        <dbReference type="PROSITE" id="PS50893"/>
    </source>
</evidence>
<dbReference type="VEuPathDB" id="FungiDB:An07g07520"/>
<dbReference type="Pfam" id="PF00005">
    <property type="entry name" value="ABC_tran"/>
    <property type="match status" value="1"/>
</dbReference>
<comment type="cofactor">
    <cofactor evidence="20">
        <name>Mg(2+)</name>
        <dbReference type="ChEBI" id="CHEBI:18420"/>
    </cofactor>
    <text evidence="20">Binds 1 Mg(2+) ion.</text>
</comment>
<feature type="region of interest" description="Disordered" evidence="23">
    <location>
        <begin position="878"/>
        <end position="915"/>
    </location>
</feature>
<dbReference type="PANTHER" id="PTHR24221">
    <property type="entry name" value="ATP-BINDING CASSETTE SUB-FAMILY B"/>
    <property type="match status" value="1"/>
</dbReference>
<feature type="binding site" evidence="20">
    <location>
        <position position="1546"/>
    </location>
    <ligand>
        <name>Zn(2+)</name>
        <dbReference type="ChEBI" id="CHEBI:29105"/>
        <label>2</label>
    </ligand>
</feature>
<feature type="transmembrane region" description="Helical" evidence="24">
    <location>
        <begin position="118"/>
        <end position="137"/>
    </location>
</feature>
<dbReference type="VEuPathDB" id="FungiDB:An07g07500"/>
<dbReference type="Gene3D" id="3.40.50.300">
    <property type="entry name" value="P-loop containing nucleotide triphosphate hydrolases"/>
    <property type="match status" value="1"/>
</dbReference>
<dbReference type="EMBL" id="BCMY01000004">
    <property type="protein sequence ID" value="GAQ39082.1"/>
    <property type="molecule type" value="Genomic_DNA"/>
</dbReference>
<dbReference type="SMART" id="SM00098">
    <property type="entry name" value="alkPPc"/>
    <property type="match status" value="1"/>
</dbReference>
<comment type="catalytic activity">
    <reaction evidence="22">
        <text>a phosphate monoester + H2O = an alcohol + phosphate</text>
        <dbReference type="Rhea" id="RHEA:15017"/>
        <dbReference type="ChEBI" id="CHEBI:15377"/>
        <dbReference type="ChEBI" id="CHEBI:30879"/>
        <dbReference type="ChEBI" id="CHEBI:43474"/>
        <dbReference type="ChEBI" id="CHEBI:67140"/>
        <dbReference type="EC" id="3.1.3.1"/>
    </reaction>
</comment>
<keyword evidence="16 24" id="KW-0472">Membrane</keyword>
<keyword evidence="8 20" id="KW-0479">Metal-binding</keyword>
<comment type="similarity">
    <text evidence="17">Belongs to the ABC transporter superfamily. ABCB family. Heavy Metal importer (TC 3.A.1.210) subfamily.</text>
</comment>
<evidence type="ECO:0000256" key="20">
    <source>
        <dbReference type="PIRSR" id="PIRSR601952-2"/>
    </source>
</evidence>
<dbReference type="Proteomes" id="UP000068243">
    <property type="component" value="Unassembled WGS sequence"/>
</dbReference>
<evidence type="ECO:0000256" key="24">
    <source>
        <dbReference type="SAM" id="Phobius"/>
    </source>
</evidence>
<dbReference type="Gene3D" id="3.40.720.10">
    <property type="entry name" value="Alkaline Phosphatase, subunit A"/>
    <property type="match status" value="1"/>
</dbReference>
<dbReference type="VEuPathDB" id="FungiDB:M747DRAFT_292949"/>
<evidence type="ECO:0000256" key="2">
    <source>
        <dbReference type="ARBA" id="ARBA00004167"/>
    </source>
</evidence>
<dbReference type="VEuPathDB" id="FungiDB:ASPNIDRAFT2_1184280"/>
<feature type="transmembrane region" description="Helical" evidence="24">
    <location>
        <begin position="423"/>
        <end position="442"/>
    </location>
</feature>
<feature type="binding site" evidence="20">
    <location>
        <position position="1654"/>
    </location>
    <ligand>
        <name>Zn(2+)</name>
        <dbReference type="ChEBI" id="CHEBI:29105"/>
        <label>2</label>
    </ligand>
</feature>
<evidence type="ECO:0000256" key="11">
    <source>
        <dbReference type="ARBA" id="ARBA00022833"/>
    </source>
</evidence>
<dbReference type="SUPFAM" id="SSF53649">
    <property type="entry name" value="Alkaline phosphatase-like"/>
    <property type="match status" value="1"/>
</dbReference>
<gene>
    <name evidence="27" type="ORF">ABL_02941</name>
</gene>
<dbReference type="VEuPathDB" id="FungiDB:M747DRAFT_133246"/>
<keyword evidence="11 20" id="KW-0862">Zinc</keyword>
<dbReference type="GO" id="GO:0046872">
    <property type="term" value="F:metal ion binding"/>
    <property type="evidence" value="ECO:0007669"/>
    <property type="project" value="UniProtKB-KW"/>
</dbReference>
<dbReference type="SUPFAM" id="SSF52540">
    <property type="entry name" value="P-loop containing nucleoside triphosphate hydrolases"/>
    <property type="match status" value="1"/>
</dbReference>
<dbReference type="Gene3D" id="3.40.1230.10">
    <property type="entry name" value="MTH938-like"/>
    <property type="match status" value="1"/>
</dbReference>
<keyword evidence="13 20" id="KW-0460">Magnesium</keyword>
<feature type="transmembrane region" description="Helical" evidence="24">
    <location>
        <begin position="81"/>
        <end position="106"/>
    </location>
</feature>
<evidence type="ECO:0000313" key="27">
    <source>
        <dbReference type="EMBL" id="GAQ39082.1"/>
    </source>
</evidence>
<feature type="binding site" evidence="20">
    <location>
        <position position="1547"/>
    </location>
    <ligand>
        <name>Zn(2+)</name>
        <dbReference type="ChEBI" id="CHEBI:29105"/>
        <label>2</label>
    </ligand>
</feature>
<feature type="binding site" evidence="20">
    <location>
        <position position="1503"/>
    </location>
    <ligand>
        <name>Zn(2+)</name>
        <dbReference type="ChEBI" id="CHEBI:29105"/>
        <label>2</label>
    </ligand>
</feature>
<dbReference type="InterPro" id="IPR036748">
    <property type="entry name" value="MTH938-like_sf"/>
</dbReference>
<dbReference type="InterPro" id="IPR017850">
    <property type="entry name" value="Alkaline_phosphatase_core_sf"/>
</dbReference>
<evidence type="ECO:0000256" key="16">
    <source>
        <dbReference type="ARBA" id="ARBA00023136"/>
    </source>
</evidence>
<evidence type="ECO:0000256" key="19">
    <source>
        <dbReference type="PIRSR" id="PIRSR601952-1"/>
    </source>
</evidence>
<dbReference type="VEuPathDB" id="FungiDB:ATCC64974_48550"/>
<evidence type="ECO:0000256" key="10">
    <source>
        <dbReference type="ARBA" id="ARBA00022801"/>
    </source>
</evidence>
<dbReference type="PRINTS" id="PR00113">
    <property type="entry name" value="ALKPHPHTASE"/>
</dbReference>
<dbReference type="PaxDb" id="5061-CADANGAP00005902"/>
<evidence type="ECO:0000256" key="5">
    <source>
        <dbReference type="ARBA" id="ARBA00022448"/>
    </source>
</evidence>
<dbReference type="InterPro" id="IPR001952">
    <property type="entry name" value="Alkaline_phosphatase"/>
</dbReference>
<dbReference type="GO" id="GO:0004035">
    <property type="term" value="F:alkaline phosphatase activity"/>
    <property type="evidence" value="ECO:0007669"/>
    <property type="project" value="UniProtKB-EC"/>
</dbReference>
<keyword evidence="6" id="KW-0597">Phosphoprotein</keyword>
<comment type="similarity">
    <text evidence="4 21">Belongs to the alkaline phosphatase family.</text>
</comment>
<dbReference type="VEuPathDB" id="FungiDB:ASPNIDRAFT2_1120858"/>
<feature type="binding site" evidence="20">
    <location>
        <position position="1256"/>
    </location>
    <ligand>
        <name>Zn(2+)</name>
        <dbReference type="ChEBI" id="CHEBI:29105"/>
        <label>2</label>
    </ligand>
</feature>
<dbReference type="FunFam" id="1.20.1560.10:FF:000050">
    <property type="entry name" value="Vacuolar ABC heavy metal transporter (Hmt1)"/>
    <property type="match status" value="1"/>
</dbReference>
<dbReference type="SUPFAM" id="SSF64076">
    <property type="entry name" value="MTH938-like"/>
    <property type="match status" value="1"/>
</dbReference>
<feature type="transmembrane region" description="Helical" evidence="24">
    <location>
        <begin position="448"/>
        <end position="468"/>
    </location>
</feature>
<feature type="region of interest" description="Disordered" evidence="23">
    <location>
        <begin position="982"/>
        <end position="1015"/>
    </location>
</feature>
<dbReference type="GO" id="GO:0005774">
    <property type="term" value="C:vacuolar membrane"/>
    <property type="evidence" value="ECO:0007669"/>
    <property type="project" value="TreeGrafter"/>
</dbReference>
<comment type="caution">
    <text evidence="27">The sequence shown here is derived from an EMBL/GenBank/DDBJ whole genome shotgun (WGS) entry which is preliminary data.</text>
</comment>
<keyword evidence="12" id="KW-0067">ATP-binding</keyword>
<dbReference type="VEuPathDB" id="FungiDB:M747DRAFT_292950"/>